<gene>
    <name evidence="3" type="ORF">HZF05_11965</name>
</gene>
<dbReference type="Pfam" id="PF00561">
    <property type="entry name" value="Abhydrolase_1"/>
    <property type="match status" value="1"/>
</dbReference>
<keyword evidence="4" id="KW-1185">Reference proteome</keyword>
<dbReference type="InterPro" id="IPR000073">
    <property type="entry name" value="AB_hydrolase_1"/>
</dbReference>
<sequence>MIVRRRLVRLPSGRHMHYRRAGEGRPLVLLHPAMADGGFFAADMARWAEGHTVLAFDNAGFGLSDPLDGTADVGGLAEALAEALMALAMPPAVLFGYHSGAAVAVEAAARHPQLVAGLVIDGMPIFTRPETDALFAGDFAPPLTIDPLGGHFSATWTRFRDQAAFYPWHAKGPATILPLARPATADHVDRWVRYFYRSAESYSAPFRDVHDYGRIAAGRIAALGVPARFVMAEGDFLTAHAERLPEGHRTIRTTAADKPALLADLFAELAGPVSASHDPDPPASGIARHYVDLPTGQMLVRSAGESDAPPLLLLHDAPGSSEDIAARITTLARDFRVIAPDLPGCGGSDPLPGIPTIMDIAAAVESVLGACRIERPAVHGIGFGSSVACAVSTASSIVLEGLLLPDDGARADMAERYVPAIPITEDGAHWYRTWLMLRDAEIWFPWYDRRAETQRDIVGDFDGRTLHRRTLALRNDHEGYGQVVRAALAHDASAALSARTVPIRQICNPAVPLSAYDDRLAALLAGSANP</sequence>
<dbReference type="GO" id="GO:0016787">
    <property type="term" value="F:hydrolase activity"/>
    <property type="evidence" value="ECO:0007669"/>
    <property type="project" value="UniProtKB-KW"/>
</dbReference>
<dbReference type="PANTHER" id="PTHR43798">
    <property type="entry name" value="MONOACYLGLYCEROL LIPASE"/>
    <property type="match status" value="1"/>
</dbReference>
<dbReference type="RefSeq" id="WP_160366590.1">
    <property type="nucleotide sequence ID" value="NZ_JACEIB010000007.1"/>
</dbReference>
<proteinExistence type="predicted"/>
<evidence type="ECO:0000313" key="4">
    <source>
        <dbReference type="Proteomes" id="UP000570166"/>
    </source>
</evidence>
<reference evidence="3 4" key="1">
    <citation type="submission" date="2020-07" db="EMBL/GenBank/DDBJ databases">
        <authorList>
            <person name="Sun Q."/>
        </authorList>
    </citation>
    <scope>NUCLEOTIDE SEQUENCE [LARGE SCALE GENOMIC DNA]</scope>
    <source>
        <strain evidence="3 4">CGMCC 1.13654</strain>
    </source>
</reference>
<name>A0A838L5P6_9SPHN</name>
<dbReference type="InterPro" id="IPR050266">
    <property type="entry name" value="AB_hydrolase_sf"/>
</dbReference>
<feature type="domain" description="AB hydrolase-1" evidence="1">
    <location>
        <begin position="26"/>
        <end position="123"/>
    </location>
</feature>
<dbReference type="InterPro" id="IPR029058">
    <property type="entry name" value="AB_hydrolase_fold"/>
</dbReference>
<evidence type="ECO:0000259" key="2">
    <source>
        <dbReference type="Pfam" id="PF12697"/>
    </source>
</evidence>
<accession>A0A838L5P6</accession>
<keyword evidence="3" id="KW-0378">Hydrolase</keyword>
<dbReference type="AlphaFoldDB" id="A0A838L5P6"/>
<dbReference type="EMBL" id="JACEIB010000007">
    <property type="protein sequence ID" value="MBA2934813.1"/>
    <property type="molecule type" value="Genomic_DNA"/>
</dbReference>
<protein>
    <submittedName>
        <fullName evidence="3">Alpha/beta fold hydrolase</fullName>
    </submittedName>
</protein>
<dbReference type="SUPFAM" id="SSF53474">
    <property type="entry name" value="alpha/beta-Hydrolases"/>
    <property type="match status" value="2"/>
</dbReference>
<evidence type="ECO:0000313" key="3">
    <source>
        <dbReference type="EMBL" id="MBA2934813.1"/>
    </source>
</evidence>
<dbReference type="Pfam" id="PF12697">
    <property type="entry name" value="Abhydrolase_6"/>
    <property type="match status" value="1"/>
</dbReference>
<dbReference type="Proteomes" id="UP000570166">
    <property type="component" value="Unassembled WGS sequence"/>
</dbReference>
<organism evidence="3 4">
    <name type="scientific">Sphingomonas chungangi</name>
    <dbReference type="NCBI Taxonomy" id="2683589"/>
    <lineage>
        <taxon>Bacteria</taxon>
        <taxon>Pseudomonadati</taxon>
        <taxon>Pseudomonadota</taxon>
        <taxon>Alphaproteobacteria</taxon>
        <taxon>Sphingomonadales</taxon>
        <taxon>Sphingomonadaceae</taxon>
        <taxon>Sphingomonas</taxon>
    </lineage>
</organism>
<dbReference type="Gene3D" id="3.40.50.1820">
    <property type="entry name" value="alpha/beta hydrolase"/>
    <property type="match status" value="2"/>
</dbReference>
<feature type="domain" description="AB hydrolase-1" evidence="2">
    <location>
        <begin position="311"/>
        <end position="471"/>
    </location>
</feature>
<comment type="caution">
    <text evidence="3">The sequence shown here is derived from an EMBL/GenBank/DDBJ whole genome shotgun (WGS) entry which is preliminary data.</text>
</comment>
<evidence type="ECO:0000259" key="1">
    <source>
        <dbReference type="Pfam" id="PF00561"/>
    </source>
</evidence>